<feature type="signal peptide" evidence="1">
    <location>
        <begin position="1"/>
        <end position="34"/>
    </location>
</feature>
<dbReference type="RefSeq" id="WP_207992250.1">
    <property type="nucleotide sequence ID" value="NZ_JAGBKM010000026.1"/>
</dbReference>
<dbReference type="EMBL" id="JAGBKM010000026">
    <property type="protein sequence ID" value="MBO1531886.1"/>
    <property type="molecule type" value="Genomic_DNA"/>
</dbReference>
<organism evidence="2 3">
    <name type="scientific">Psychrobacter coccoides</name>
    <dbReference type="NCBI Taxonomy" id="2818440"/>
    <lineage>
        <taxon>Bacteria</taxon>
        <taxon>Pseudomonadati</taxon>
        <taxon>Pseudomonadota</taxon>
        <taxon>Gammaproteobacteria</taxon>
        <taxon>Moraxellales</taxon>
        <taxon>Moraxellaceae</taxon>
        <taxon>Psychrobacter</taxon>
    </lineage>
</organism>
<evidence type="ECO:0000313" key="2">
    <source>
        <dbReference type="EMBL" id="MBO1531886.1"/>
    </source>
</evidence>
<dbReference type="Proteomes" id="UP000664554">
    <property type="component" value="Unassembled WGS sequence"/>
</dbReference>
<evidence type="ECO:0000313" key="3">
    <source>
        <dbReference type="Proteomes" id="UP000664554"/>
    </source>
</evidence>
<dbReference type="SUPFAM" id="SSF50998">
    <property type="entry name" value="Quinoprotein alcohol dehydrogenase-like"/>
    <property type="match status" value="1"/>
</dbReference>
<evidence type="ECO:0000256" key="1">
    <source>
        <dbReference type="SAM" id="SignalP"/>
    </source>
</evidence>
<name>A0ABS3NRM9_9GAMM</name>
<dbReference type="InterPro" id="IPR011047">
    <property type="entry name" value="Quinoprotein_ADH-like_sf"/>
</dbReference>
<dbReference type="Gene3D" id="3.40.50.410">
    <property type="entry name" value="von Willebrand factor, type A domain"/>
    <property type="match status" value="1"/>
</dbReference>
<comment type="caution">
    <text evidence="2">The sequence shown here is derived from an EMBL/GenBank/DDBJ whole genome shotgun (WGS) entry which is preliminary data.</text>
</comment>
<gene>
    <name evidence="2" type="ORF">J3492_11785</name>
</gene>
<accession>A0ABS3NRM9</accession>
<dbReference type="InterPro" id="IPR036465">
    <property type="entry name" value="vWFA_dom_sf"/>
</dbReference>
<proteinExistence type="predicted"/>
<sequence length="1251" mass="135612">MSHKNNPTASRGTWPIKALTAALFMGLVTTSAHTDNTQTNRKPIGDLEIYAPAKPGTASIFMMLDTSGSMDKRSIRNDYGSFSSSCYEKKRSSEKVELVIYERKPKLTAGGTVVKDDDGNTVMVKDFDNVKKTIEYTPEGCKKNDNIRFSRMVRLKLALVELLADEVYDKDGNLKDTGELSDDYAIGVGNYSYEGDGSRAVILEPTKALTAGQRIDLIETIMDLQATGGTPTAHAIAESGAYMMGTSTEGNGAWWSGFDESEDDTKTDDEKSYLSPLNDQECSGNGIYLLTDGQPNGSRYSRARTIMNNSLSGSNPALSIDSCTNLSGDSSGRSWGCMADYAALLRNTANNPKGLPIKTATVGFGKEFAGLTGTRSIIINGKTKEVTDCDSGSANDDTRNLCKLGERKGDNEVKTFGDGGFYYTEESSDIAASIVDFSASLVQTINTAPSGTITIPDDPYRAANQLPYAYLPMLDPDIASANSIWRGNLKKYSLNEGTLYGKSDSLLFKNIAGELNSSTQDLWQTADFVVEGSTANNNIAAGGVYAKLKSPNSGLASLRTVYVEDTLSDKQTPVLRQVSVAASGKPYGFDALVDSVYTTSDEMNKRRLLSFLGFDSVLTKDGQPTSTDAVKDLTLAQPTKAVKVLGGVVHSTPTVVSYGATLDDNGRITDTREDYVLFGSMDGALHLVAADTGEEAFAIIPKLMVETQPKALVDDSIKAEVGTPYFGVDAPWLVTTDYKYDLENSKVTVDTAGDKGMYAYGGLRMGGEAFYGINISDKSTPKIEFSITPDTFNGAASSKFTRLGQIWSKPTAAKIRLKKGSDTNKNTAPTDVLIFGGGYDMGYEDDDYVPTASKPAKGNAIYMINAKTGELIWSVSQSDHSNMIHSITGEITVLDRDNDGLMDHLYAADLGGQVFRADFENARIEQFGFEAVDKFSSKGMTRILKPNSNDKYAYRFYNRPVVSFYRNTGGYDNGKLFALVNVISGNRSAPLSTLRDDNKYANRIYGIIDTDITSPDLYKDGFTARVNNLADSDLLNLANELDDTHNADKKQAVKQKMLGEAKSASKQNGVIPSAKGWYYPLTRFDGYDKVRYNKGVGDMAAINNILYTTVYNPDKLYGTVSSCAARIMGGSERQLYCLPYGICMDETSQTGTGGYIPAGQGIQELTLGAYNADNKDVKVLIGTTTLTERIKAANRADYGSDGFKNDSNIKDLYPGTGKPVQAGGDGSATEFLFNERYTLQPKAWYQQNSGQ</sequence>
<keyword evidence="1" id="KW-0732">Signal</keyword>
<feature type="chain" id="PRO_5046112183" evidence="1">
    <location>
        <begin position="35"/>
        <end position="1251"/>
    </location>
</feature>
<reference evidence="2 3" key="1">
    <citation type="submission" date="2021-03" db="EMBL/GenBank/DDBJ databases">
        <authorList>
            <person name="Shang D.-D."/>
            <person name="Du Z.-J."/>
            <person name="Chen G.-J."/>
        </authorList>
    </citation>
    <scope>NUCLEOTIDE SEQUENCE [LARGE SCALE GENOMIC DNA]</scope>
    <source>
        <strain evidence="2 3">F1192</strain>
    </source>
</reference>
<protein>
    <submittedName>
        <fullName evidence="2">Pilus assembly protein PilY</fullName>
    </submittedName>
</protein>
<keyword evidence="3" id="KW-1185">Reference proteome</keyword>